<dbReference type="AlphaFoldDB" id="A0AAV0S0D5"/>
<keyword evidence="2" id="KW-1185">Reference proteome</keyword>
<accession>A0AAV0S0D5</accession>
<sequence length="57" mass="6192">MTKAEQCGGQLTTLHLLPLVCPNDLNKVLLRDEAVAQGPSSPLLFNPSRYVVTINQS</sequence>
<name>A0AAV0S0D5_9ROSI</name>
<reference evidence="1" key="1">
    <citation type="submission" date="2022-08" db="EMBL/GenBank/DDBJ databases">
        <authorList>
            <person name="Gutierrez-Valencia J."/>
        </authorList>
    </citation>
    <scope>NUCLEOTIDE SEQUENCE</scope>
</reference>
<protein>
    <submittedName>
        <fullName evidence="1">Uncharacterized protein</fullName>
    </submittedName>
</protein>
<organism evidence="1 2">
    <name type="scientific">Linum tenue</name>
    <dbReference type="NCBI Taxonomy" id="586396"/>
    <lineage>
        <taxon>Eukaryota</taxon>
        <taxon>Viridiplantae</taxon>
        <taxon>Streptophyta</taxon>
        <taxon>Embryophyta</taxon>
        <taxon>Tracheophyta</taxon>
        <taxon>Spermatophyta</taxon>
        <taxon>Magnoliopsida</taxon>
        <taxon>eudicotyledons</taxon>
        <taxon>Gunneridae</taxon>
        <taxon>Pentapetalae</taxon>
        <taxon>rosids</taxon>
        <taxon>fabids</taxon>
        <taxon>Malpighiales</taxon>
        <taxon>Linaceae</taxon>
        <taxon>Linum</taxon>
    </lineage>
</organism>
<dbReference type="EMBL" id="CAMGYJ010000011">
    <property type="protein sequence ID" value="CAI0626439.1"/>
    <property type="molecule type" value="Genomic_DNA"/>
</dbReference>
<proteinExistence type="predicted"/>
<evidence type="ECO:0000313" key="2">
    <source>
        <dbReference type="Proteomes" id="UP001154282"/>
    </source>
</evidence>
<evidence type="ECO:0000313" key="1">
    <source>
        <dbReference type="EMBL" id="CAI0626439.1"/>
    </source>
</evidence>
<gene>
    <name evidence="1" type="ORF">LITE_LOCUS50854</name>
</gene>
<comment type="caution">
    <text evidence="1">The sequence shown here is derived from an EMBL/GenBank/DDBJ whole genome shotgun (WGS) entry which is preliminary data.</text>
</comment>
<dbReference type="Proteomes" id="UP001154282">
    <property type="component" value="Unassembled WGS sequence"/>
</dbReference>